<gene>
    <name evidence="2" type="ORF">EIP91_011608</name>
</gene>
<proteinExistence type="predicted"/>
<comment type="caution">
    <text evidence="2">The sequence shown here is derived from an EMBL/GenBank/DDBJ whole genome shotgun (WGS) entry which is preliminary data.</text>
</comment>
<dbReference type="EMBL" id="RWJN01000077">
    <property type="protein sequence ID" value="TCD68063.1"/>
    <property type="molecule type" value="Genomic_DNA"/>
</dbReference>
<keyword evidence="3" id="KW-1185">Reference proteome</keyword>
<dbReference type="Proteomes" id="UP000292702">
    <property type="component" value="Unassembled WGS sequence"/>
</dbReference>
<feature type="transmembrane region" description="Helical" evidence="1">
    <location>
        <begin position="18"/>
        <end position="39"/>
    </location>
</feature>
<organism evidence="2 3">
    <name type="scientific">Steccherinum ochraceum</name>
    <dbReference type="NCBI Taxonomy" id="92696"/>
    <lineage>
        <taxon>Eukaryota</taxon>
        <taxon>Fungi</taxon>
        <taxon>Dikarya</taxon>
        <taxon>Basidiomycota</taxon>
        <taxon>Agaricomycotina</taxon>
        <taxon>Agaricomycetes</taxon>
        <taxon>Polyporales</taxon>
        <taxon>Steccherinaceae</taxon>
        <taxon>Steccherinum</taxon>
    </lineage>
</organism>
<keyword evidence="1" id="KW-0472">Membrane</keyword>
<evidence type="ECO:0000256" key="1">
    <source>
        <dbReference type="SAM" id="Phobius"/>
    </source>
</evidence>
<sequence>MSNEALVFPASCERARPWLFLHGFYGVFGGLAGCLFPEATLGLMEPMLKVIEQYTGLPLVYPTTVEDQRLMAYALAFAMGIGSIYLIYAGPLWNRGGKALAEGSIWTRLAYCAGAYGLCFFTPYGSALLFSTATIDVLTVLGMKASMGVSWDDLVWGQTELVDVQSLGEKL</sequence>
<accession>A0A4R0RM24</accession>
<reference evidence="2 3" key="1">
    <citation type="submission" date="2018-11" db="EMBL/GenBank/DDBJ databases">
        <title>Genome assembly of Steccherinum ochraceum LE-BIN_3174, the white-rot fungus of the Steccherinaceae family (The Residual Polyporoid clade, Polyporales, Basidiomycota).</title>
        <authorList>
            <person name="Fedorova T.V."/>
            <person name="Glazunova O.A."/>
            <person name="Landesman E.O."/>
            <person name="Moiseenko K.V."/>
            <person name="Psurtseva N.V."/>
            <person name="Savinova O.S."/>
            <person name="Shakhova N.V."/>
            <person name="Tyazhelova T.V."/>
            <person name="Vasina D.V."/>
        </authorList>
    </citation>
    <scope>NUCLEOTIDE SEQUENCE [LARGE SCALE GENOMIC DNA]</scope>
    <source>
        <strain evidence="2 3">LE-BIN_3174</strain>
    </source>
</reference>
<protein>
    <submittedName>
        <fullName evidence="2">Uncharacterized protein</fullName>
    </submittedName>
</protein>
<feature type="transmembrane region" description="Helical" evidence="1">
    <location>
        <begin position="109"/>
        <end position="130"/>
    </location>
</feature>
<name>A0A4R0RM24_9APHY</name>
<keyword evidence="1" id="KW-1133">Transmembrane helix</keyword>
<dbReference type="AlphaFoldDB" id="A0A4R0RM24"/>
<feature type="transmembrane region" description="Helical" evidence="1">
    <location>
        <begin position="70"/>
        <end position="88"/>
    </location>
</feature>
<evidence type="ECO:0000313" key="2">
    <source>
        <dbReference type="EMBL" id="TCD68063.1"/>
    </source>
</evidence>
<keyword evidence="1" id="KW-0812">Transmembrane</keyword>
<dbReference type="OrthoDB" id="2800211at2759"/>
<evidence type="ECO:0000313" key="3">
    <source>
        <dbReference type="Proteomes" id="UP000292702"/>
    </source>
</evidence>